<dbReference type="InterPro" id="IPR006121">
    <property type="entry name" value="HMA_dom"/>
</dbReference>
<evidence type="ECO:0000313" key="3">
    <source>
        <dbReference type="Proteomes" id="UP000539957"/>
    </source>
</evidence>
<dbReference type="Pfam" id="PF00403">
    <property type="entry name" value="HMA"/>
    <property type="match status" value="1"/>
</dbReference>
<evidence type="ECO:0000259" key="1">
    <source>
        <dbReference type="PROSITE" id="PS50846"/>
    </source>
</evidence>
<feature type="domain" description="HMA" evidence="1">
    <location>
        <begin position="1"/>
        <end position="62"/>
    </location>
</feature>
<dbReference type="AlphaFoldDB" id="A0A7W7N4L6"/>
<keyword evidence="3" id="KW-1185">Reference proteome</keyword>
<dbReference type="GO" id="GO:0046872">
    <property type="term" value="F:metal ion binding"/>
    <property type="evidence" value="ECO:0007669"/>
    <property type="project" value="InterPro"/>
</dbReference>
<dbReference type="Proteomes" id="UP000539957">
    <property type="component" value="Unassembled WGS sequence"/>
</dbReference>
<proteinExistence type="predicted"/>
<dbReference type="EMBL" id="JACHKY010000006">
    <property type="protein sequence ID" value="MBB4799593.1"/>
    <property type="molecule type" value="Genomic_DNA"/>
</dbReference>
<gene>
    <name evidence="2" type="ORF">HNP32_003351</name>
</gene>
<dbReference type="PROSITE" id="PS50846">
    <property type="entry name" value="HMA_2"/>
    <property type="match status" value="1"/>
</dbReference>
<comment type="caution">
    <text evidence="2">The sequence shown here is derived from an EMBL/GenBank/DDBJ whole genome shotgun (WGS) entry which is preliminary data.</text>
</comment>
<name>A0A7W7N4L6_9CAUL</name>
<dbReference type="InterPro" id="IPR036163">
    <property type="entry name" value="HMA_dom_sf"/>
</dbReference>
<evidence type="ECO:0000313" key="2">
    <source>
        <dbReference type="EMBL" id="MBB4799593.1"/>
    </source>
</evidence>
<dbReference type="CDD" id="cd00371">
    <property type="entry name" value="HMA"/>
    <property type="match status" value="1"/>
</dbReference>
<protein>
    <submittedName>
        <fullName evidence="2">Copper chaperone</fullName>
    </submittedName>
</protein>
<reference evidence="2 3" key="1">
    <citation type="submission" date="2020-08" db="EMBL/GenBank/DDBJ databases">
        <title>Functional genomics of gut bacteria from endangered species of beetles.</title>
        <authorList>
            <person name="Carlos-Shanley C."/>
        </authorList>
    </citation>
    <scope>NUCLEOTIDE SEQUENCE [LARGE SCALE GENOMIC DNA]</scope>
    <source>
        <strain evidence="2 3">S00123</strain>
    </source>
</reference>
<dbReference type="RefSeq" id="WP_184273131.1">
    <property type="nucleotide sequence ID" value="NZ_CP194722.1"/>
</dbReference>
<dbReference type="Gene3D" id="3.30.70.100">
    <property type="match status" value="1"/>
</dbReference>
<sequence>MQFHVENMTCGSCVKHITQAIATVDPNARLEADTVSRTISVTTTADADAIQQALADDGYTARPL</sequence>
<accession>A0A7W7N4L6</accession>
<dbReference type="SUPFAM" id="SSF55008">
    <property type="entry name" value="HMA, heavy metal-associated domain"/>
    <property type="match status" value="1"/>
</dbReference>
<organism evidence="2 3">
    <name type="scientific">Brevundimonas bullata</name>
    <dbReference type="NCBI Taxonomy" id="13160"/>
    <lineage>
        <taxon>Bacteria</taxon>
        <taxon>Pseudomonadati</taxon>
        <taxon>Pseudomonadota</taxon>
        <taxon>Alphaproteobacteria</taxon>
        <taxon>Caulobacterales</taxon>
        <taxon>Caulobacteraceae</taxon>
        <taxon>Brevundimonas</taxon>
    </lineage>
</organism>